<protein>
    <recommendedName>
        <fullName evidence="1">USP domain-containing protein</fullName>
    </recommendedName>
</protein>
<keyword evidence="3" id="KW-1185">Reference proteome</keyword>
<dbReference type="Proteomes" id="UP000268093">
    <property type="component" value="Unassembled WGS sequence"/>
</dbReference>
<organism evidence="2 3">
    <name type="scientific">Jimgerdemannia flammicorona</name>
    <dbReference type="NCBI Taxonomy" id="994334"/>
    <lineage>
        <taxon>Eukaryota</taxon>
        <taxon>Fungi</taxon>
        <taxon>Fungi incertae sedis</taxon>
        <taxon>Mucoromycota</taxon>
        <taxon>Mucoromycotina</taxon>
        <taxon>Endogonomycetes</taxon>
        <taxon>Endogonales</taxon>
        <taxon>Endogonaceae</taxon>
        <taxon>Jimgerdemannia</taxon>
    </lineage>
</organism>
<feature type="domain" description="USP" evidence="1">
    <location>
        <begin position="50"/>
        <end position="320"/>
    </location>
</feature>
<dbReference type="InterPro" id="IPR028889">
    <property type="entry name" value="USP"/>
</dbReference>
<dbReference type="InterPro" id="IPR001394">
    <property type="entry name" value="Peptidase_C19_UCH"/>
</dbReference>
<name>A0A433DIE6_9FUNG</name>
<dbReference type="Gene3D" id="3.90.70.10">
    <property type="entry name" value="Cysteine proteinases"/>
    <property type="match status" value="1"/>
</dbReference>
<evidence type="ECO:0000259" key="1">
    <source>
        <dbReference type="PROSITE" id="PS50235"/>
    </source>
</evidence>
<dbReference type="OrthoDB" id="289038at2759"/>
<dbReference type="InterPro" id="IPR050164">
    <property type="entry name" value="Peptidase_C19"/>
</dbReference>
<dbReference type="PANTHER" id="PTHR24006:SF644">
    <property type="entry name" value="UBIQUITIN CARBOXYL-TERMINAL HYDROLASE 7"/>
    <property type="match status" value="1"/>
</dbReference>
<dbReference type="PANTHER" id="PTHR24006">
    <property type="entry name" value="UBIQUITIN CARBOXYL-TERMINAL HYDROLASE"/>
    <property type="match status" value="1"/>
</dbReference>
<reference evidence="2 3" key="1">
    <citation type="journal article" date="2018" name="New Phytol.">
        <title>Phylogenomics of Endogonaceae and evolution of mycorrhizas within Mucoromycota.</title>
        <authorList>
            <person name="Chang Y."/>
            <person name="Desiro A."/>
            <person name="Na H."/>
            <person name="Sandor L."/>
            <person name="Lipzen A."/>
            <person name="Clum A."/>
            <person name="Barry K."/>
            <person name="Grigoriev I.V."/>
            <person name="Martin F.M."/>
            <person name="Stajich J.E."/>
            <person name="Smith M.E."/>
            <person name="Bonito G."/>
            <person name="Spatafora J.W."/>
        </authorList>
    </citation>
    <scope>NUCLEOTIDE SEQUENCE [LARGE SCALE GENOMIC DNA]</scope>
    <source>
        <strain evidence="2 3">GMNB39</strain>
    </source>
</reference>
<dbReference type="GO" id="GO:0005634">
    <property type="term" value="C:nucleus"/>
    <property type="evidence" value="ECO:0007669"/>
    <property type="project" value="TreeGrafter"/>
</dbReference>
<dbReference type="InterPro" id="IPR038765">
    <property type="entry name" value="Papain-like_cys_pep_sf"/>
</dbReference>
<evidence type="ECO:0000313" key="2">
    <source>
        <dbReference type="EMBL" id="RUP50642.1"/>
    </source>
</evidence>
<comment type="caution">
    <text evidence="2">The sequence shown here is derived from an EMBL/GenBank/DDBJ whole genome shotgun (WGS) entry which is preliminary data.</text>
</comment>
<dbReference type="AlphaFoldDB" id="A0A433DIE6"/>
<dbReference type="GO" id="GO:0005829">
    <property type="term" value="C:cytosol"/>
    <property type="evidence" value="ECO:0007669"/>
    <property type="project" value="TreeGrafter"/>
</dbReference>
<dbReference type="SUPFAM" id="SSF54001">
    <property type="entry name" value="Cysteine proteinases"/>
    <property type="match status" value="1"/>
</dbReference>
<evidence type="ECO:0000313" key="3">
    <source>
        <dbReference type="Proteomes" id="UP000268093"/>
    </source>
</evidence>
<gene>
    <name evidence="2" type="ORF">BC936DRAFT_138276</name>
</gene>
<proteinExistence type="predicted"/>
<dbReference type="GO" id="GO:0004843">
    <property type="term" value="F:cysteine-type deubiquitinase activity"/>
    <property type="evidence" value="ECO:0007669"/>
    <property type="project" value="InterPro"/>
</dbReference>
<dbReference type="EMBL" id="RBNI01001285">
    <property type="protein sequence ID" value="RUP50642.1"/>
    <property type="molecule type" value="Genomic_DNA"/>
</dbReference>
<sequence length="371" mass="42549">MFQPNNGRSHPLIDNDQTVISAFVRVVKDPTGVLWHNFINYDSKKVTGYVGLINQGTTSYLNAAVQCLYMIKYFRRSVYKIPTESDVPIKSIALALQRVFYNLQFSEVAVGTTELTGSFGWDSPDISKEHDFLLFNRILQENLASKMKNTPADGDMEKLFIGKMESYGKGISIDYEFSREEDYYDILLDVKGCKNLYESFVKYVAEFVEKQQIGGYGLQNVKKGVYLESFPSVLYIQLKRFEYDISRDAMHIVVILKVPEKDSKWFIYDDNRVIPVTDSEVFEDNYGDEAPNDNQLSALRPPMAAKKCYTRAYVLVYIRESDVDEMLASMSPGDIPPHIKRHLDGEKAQNEMHLTVKVSCVHQLSCDLRFL</sequence>
<accession>A0A433DIE6</accession>
<dbReference type="PROSITE" id="PS50235">
    <property type="entry name" value="USP_3"/>
    <property type="match status" value="1"/>
</dbReference>
<dbReference type="GO" id="GO:0031647">
    <property type="term" value="P:regulation of protein stability"/>
    <property type="evidence" value="ECO:0007669"/>
    <property type="project" value="TreeGrafter"/>
</dbReference>
<dbReference type="GO" id="GO:0016579">
    <property type="term" value="P:protein deubiquitination"/>
    <property type="evidence" value="ECO:0007669"/>
    <property type="project" value="InterPro"/>
</dbReference>
<dbReference type="Pfam" id="PF00443">
    <property type="entry name" value="UCH"/>
    <property type="match status" value="1"/>
</dbReference>